<name>A0A7N2KVA9_QUELO</name>
<reference evidence="1" key="2">
    <citation type="submission" date="2021-01" db="UniProtKB">
        <authorList>
            <consortium name="EnsemblPlants"/>
        </authorList>
    </citation>
    <scope>IDENTIFICATION</scope>
</reference>
<protein>
    <submittedName>
        <fullName evidence="1">Uncharacterized protein</fullName>
    </submittedName>
</protein>
<proteinExistence type="predicted"/>
<dbReference type="AlphaFoldDB" id="A0A7N2KVA9"/>
<sequence>MQSTQEDILNIKLGDPQTLDRLVWKENKAQYFTIRSAYLVALRLNHGGGGEHSKAQDDKRLWHKMWKMDVPPKTRRRNGLSCLMGVPIGHQWVGSGQRKIAEMYNCSTGFLLSRQTDEREAHGEGIRSLGAGQLVHLEH</sequence>
<organism evidence="1 2">
    <name type="scientific">Quercus lobata</name>
    <name type="common">Valley oak</name>
    <dbReference type="NCBI Taxonomy" id="97700"/>
    <lineage>
        <taxon>Eukaryota</taxon>
        <taxon>Viridiplantae</taxon>
        <taxon>Streptophyta</taxon>
        <taxon>Embryophyta</taxon>
        <taxon>Tracheophyta</taxon>
        <taxon>Spermatophyta</taxon>
        <taxon>Magnoliopsida</taxon>
        <taxon>eudicotyledons</taxon>
        <taxon>Gunneridae</taxon>
        <taxon>Pentapetalae</taxon>
        <taxon>rosids</taxon>
        <taxon>fabids</taxon>
        <taxon>Fagales</taxon>
        <taxon>Fagaceae</taxon>
        <taxon>Quercus</taxon>
    </lineage>
</organism>
<reference evidence="2" key="1">
    <citation type="journal article" date="2016" name="G3 (Bethesda)">
        <title>First Draft Assembly and Annotation of the Genome of a California Endemic Oak Quercus lobata Nee (Fagaceae).</title>
        <authorList>
            <person name="Sork V.L."/>
            <person name="Fitz-Gibbon S.T."/>
            <person name="Puiu D."/>
            <person name="Crepeau M."/>
            <person name="Gugger P.F."/>
            <person name="Sherman R."/>
            <person name="Stevens K."/>
            <person name="Langley C.H."/>
            <person name="Pellegrini M."/>
            <person name="Salzberg S.L."/>
        </authorList>
    </citation>
    <scope>NUCLEOTIDE SEQUENCE [LARGE SCALE GENOMIC DNA]</scope>
    <source>
        <strain evidence="2">cv. SW786</strain>
    </source>
</reference>
<evidence type="ECO:0000313" key="1">
    <source>
        <dbReference type="EnsemblPlants" id="QL02p032899:mrna"/>
    </source>
</evidence>
<dbReference type="EnsemblPlants" id="QL02p032899:mrna">
    <property type="protein sequence ID" value="QL02p032899:mrna"/>
    <property type="gene ID" value="QL02p032899"/>
</dbReference>
<keyword evidence="2" id="KW-1185">Reference proteome</keyword>
<dbReference type="Proteomes" id="UP000594261">
    <property type="component" value="Chromosome 2"/>
</dbReference>
<accession>A0A7N2KVA9</accession>
<dbReference type="InParanoid" id="A0A7N2KVA9"/>
<evidence type="ECO:0000313" key="2">
    <source>
        <dbReference type="Proteomes" id="UP000594261"/>
    </source>
</evidence>
<dbReference type="Gramene" id="QL02p032899:mrna">
    <property type="protein sequence ID" value="QL02p032899:mrna"/>
    <property type="gene ID" value="QL02p032899"/>
</dbReference>